<dbReference type="Proteomes" id="UP000184063">
    <property type="component" value="Unassembled WGS sequence"/>
</dbReference>
<organism evidence="1 2">
    <name type="scientific">Aspergillus luchuensis (strain CBS 106.47)</name>
    <dbReference type="NCBI Taxonomy" id="1137211"/>
    <lineage>
        <taxon>Eukaryota</taxon>
        <taxon>Fungi</taxon>
        <taxon>Dikarya</taxon>
        <taxon>Ascomycota</taxon>
        <taxon>Pezizomycotina</taxon>
        <taxon>Eurotiomycetes</taxon>
        <taxon>Eurotiomycetidae</taxon>
        <taxon>Eurotiales</taxon>
        <taxon>Aspergillaceae</taxon>
        <taxon>Aspergillus</taxon>
        <taxon>Aspergillus subgen. Circumdati</taxon>
    </lineage>
</organism>
<proteinExistence type="predicted"/>
<dbReference type="EMBL" id="KV878237">
    <property type="protein sequence ID" value="OJZ90651.1"/>
    <property type="molecule type" value="Genomic_DNA"/>
</dbReference>
<evidence type="ECO:0000313" key="2">
    <source>
        <dbReference type="Proteomes" id="UP000184063"/>
    </source>
</evidence>
<sequence length="141" mass="15491">MTFVPKTKLMGRVSGCHSRHAIETAPSRPWGWPVQLRSTSHGTLDGTPQMNPACFLAVPQDRELLRKEAVLACPATRSQVVDHSFCLSSSSTSSHPSHSHPHPHFHPLLPTYHPTTVHVPIPLLSPSSLSGWLLKYQPVIA</sequence>
<protein>
    <submittedName>
        <fullName evidence="1">Uncharacterized protein</fullName>
    </submittedName>
</protein>
<dbReference type="VEuPathDB" id="FungiDB:ASPFODRAFT_56926"/>
<name>A0A1M3TVD8_ASPLC</name>
<accession>A0A1M3TVD8</accession>
<gene>
    <name evidence="1" type="ORF">ASPFODRAFT_56926</name>
</gene>
<dbReference type="AlphaFoldDB" id="A0A1M3TVD8"/>
<reference evidence="2" key="1">
    <citation type="journal article" date="2017" name="Genome Biol.">
        <title>Comparative genomics reveals high biological diversity and specific adaptations in the industrially and medically important fungal genus Aspergillus.</title>
        <authorList>
            <person name="de Vries R.P."/>
            <person name="Riley R."/>
            <person name="Wiebenga A."/>
            <person name="Aguilar-Osorio G."/>
            <person name="Amillis S."/>
            <person name="Uchima C.A."/>
            <person name="Anderluh G."/>
            <person name="Asadollahi M."/>
            <person name="Askin M."/>
            <person name="Barry K."/>
            <person name="Battaglia E."/>
            <person name="Bayram O."/>
            <person name="Benocci T."/>
            <person name="Braus-Stromeyer S.A."/>
            <person name="Caldana C."/>
            <person name="Canovas D."/>
            <person name="Cerqueira G.C."/>
            <person name="Chen F."/>
            <person name="Chen W."/>
            <person name="Choi C."/>
            <person name="Clum A."/>
            <person name="Dos Santos R.A."/>
            <person name="Damasio A.R."/>
            <person name="Diallinas G."/>
            <person name="Emri T."/>
            <person name="Fekete E."/>
            <person name="Flipphi M."/>
            <person name="Freyberg S."/>
            <person name="Gallo A."/>
            <person name="Gournas C."/>
            <person name="Habgood R."/>
            <person name="Hainaut M."/>
            <person name="Harispe M.L."/>
            <person name="Henrissat B."/>
            <person name="Hilden K.S."/>
            <person name="Hope R."/>
            <person name="Hossain A."/>
            <person name="Karabika E."/>
            <person name="Karaffa L."/>
            <person name="Karanyi Z."/>
            <person name="Krasevec N."/>
            <person name="Kuo A."/>
            <person name="Kusch H."/>
            <person name="LaButti K."/>
            <person name="Lagendijk E.L."/>
            <person name="Lapidus A."/>
            <person name="Levasseur A."/>
            <person name="Lindquist E."/>
            <person name="Lipzen A."/>
            <person name="Logrieco A.F."/>
            <person name="MacCabe A."/>
            <person name="Maekelae M.R."/>
            <person name="Malavazi I."/>
            <person name="Melin P."/>
            <person name="Meyer V."/>
            <person name="Mielnichuk N."/>
            <person name="Miskei M."/>
            <person name="Molnar A.P."/>
            <person name="Mule G."/>
            <person name="Ngan C.Y."/>
            <person name="Orejas M."/>
            <person name="Orosz E."/>
            <person name="Ouedraogo J.P."/>
            <person name="Overkamp K.M."/>
            <person name="Park H.-S."/>
            <person name="Perrone G."/>
            <person name="Piumi F."/>
            <person name="Punt P.J."/>
            <person name="Ram A.F."/>
            <person name="Ramon A."/>
            <person name="Rauscher S."/>
            <person name="Record E."/>
            <person name="Riano-Pachon D.M."/>
            <person name="Robert V."/>
            <person name="Roehrig J."/>
            <person name="Ruller R."/>
            <person name="Salamov A."/>
            <person name="Salih N.S."/>
            <person name="Samson R.A."/>
            <person name="Sandor E."/>
            <person name="Sanguinetti M."/>
            <person name="Schuetze T."/>
            <person name="Sepcic K."/>
            <person name="Shelest E."/>
            <person name="Sherlock G."/>
            <person name="Sophianopoulou V."/>
            <person name="Squina F.M."/>
            <person name="Sun H."/>
            <person name="Susca A."/>
            <person name="Todd R.B."/>
            <person name="Tsang A."/>
            <person name="Unkles S.E."/>
            <person name="van de Wiele N."/>
            <person name="van Rossen-Uffink D."/>
            <person name="Oliveira J.V."/>
            <person name="Vesth T.C."/>
            <person name="Visser J."/>
            <person name="Yu J.-H."/>
            <person name="Zhou M."/>
            <person name="Andersen M.R."/>
            <person name="Archer D.B."/>
            <person name="Baker S.E."/>
            <person name="Benoit I."/>
            <person name="Brakhage A.A."/>
            <person name="Braus G.H."/>
            <person name="Fischer R."/>
            <person name="Frisvad J.C."/>
            <person name="Goldman G.H."/>
            <person name="Houbraken J."/>
            <person name="Oakley B."/>
            <person name="Pocsi I."/>
            <person name="Scazzocchio C."/>
            <person name="Seiboth B."/>
            <person name="vanKuyk P.A."/>
            <person name="Wortman J."/>
            <person name="Dyer P.S."/>
            <person name="Grigoriev I.V."/>
        </authorList>
    </citation>
    <scope>NUCLEOTIDE SEQUENCE [LARGE SCALE GENOMIC DNA]</scope>
    <source>
        <strain evidence="2">CBS 106.47</strain>
    </source>
</reference>
<evidence type="ECO:0000313" key="1">
    <source>
        <dbReference type="EMBL" id="OJZ90651.1"/>
    </source>
</evidence>